<dbReference type="AlphaFoldDB" id="A0A9D3UWZ4"/>
<sequence>TGVGRAKLAATPLELNNKLTSVEYDKNLQQENGEKNGDELLDDKYNLLGLAVEPVHATTQKVTLGRSIKSGEKLEEESRIRNIS</sequence>
<keyword evidence="2" id="KW-1185">Reference proteome</keyword>
<evidence type="ECO:0000313" key="2">
    <source>
        <dbReference type="Proteomes" id="UP000828251"/>
    </source>
</evidence>
<organism evidence="1 2">
    <name type="scientific">Gossypium stocksii</name>
    <dbReference type="NCBI Taxonomy" id="47602"/>
    <lineage>
        <taxon>Eukaryota</taxon>
        <taxon>Viridiplantae</taxon>
        <taxon>Streptophyta</taxon>
        <taxon>Embryophyta</taxon>
        <taxon>Tracheophyta</taxon>
        <taxon>Spermatophyta</taxon>
        <taxon>Magnoliopsida</taxon>
        <taxon>eudicotyledons</taxon>
        <taxon>Gunneridae</taxon>
        <taxon>Pentapetalae</taxon>
        <taxon>rosids</taxon>
        <taxon>malvids</taxon>
        <taxon>Malvales</taxon>
        <taxon>Malvaceae</taxon>
        <taxon>Malvoideae</taxon>
        <taxon>Gossypium</taxon>
    </lineage>
</organism>
<dbReference type="OrthoDB" id="1000354at2759"/>
<dbReference type="Proteomes" id="UP000828251">
    <property type="component" value="Unassembled WGS sequence"/>
</dbReference>
<gene>
    <name evidence="1" type="ORF">J1N35_028947</name>
</gene>
<proteinExistence type="predicted"/>
<reference evidence="1 2" key="1">
    <citation type="journal article" date="2021" name="Plant Biotechnol. J.">
        <title>Multi-omics assisted identification of the key and species-specific regulatory components of drought-tolerant mechanisms in Gossypium stocksii.</title>
        <authorList>
            <person name="Yu D."/>
            <person name="Ke L."/>
            <person name="Zhang D."/>
            <person name="Wu Y."/>
            <person name="Sun Y."/>
            <person name="Mei J."/>
            <person name="Sun J."/>
            <person name="Sun Y."/>
        </authorList>
    </citation>
    <scope>NUCLEOTIDE SEQUENCE [LARGE SCALE GENOMIC DNA]</scope>
    <source>
        <strain evidence="2">cv. E1</strain>
        <tissue evidence="1">Leaf</tissue>
    </source>
</reference>
<comment type="caution">
    <text evidence="1">The sequence shown here is derived from an EMBL/GenBank/DDBJ whole genome shotgun (WGS) entry which is preliminary data.</text>
</comment>
<protein>
    <submittedName>
        <fullName evidence="1">Uncharacterized protein</fullName>
    </submittedName>
</protein>
<accession>A0A9D3UWZ4</accession>
<dbReference type="EMBL" id="JAIQCV010000009">
    <property type="protein sequence ID" value="KAH1063960.1"/>
    <property type="molecule type" value="Genomic_DNA"/>
</dbReference>
<evidence type="ECO:0000313" key="1">
    <source>
        <dbReference type="EMBL" id="KAH1063960.1"/>
    </source>
</evidence>
<name>A0A9D3UWZ4_9ROSI</name>
<feature type="non-terminal residue" evidence="1">
    <location>
        <position position="1"/>
    </location>
</feature>